<dbReference type="InterPro" id="IPR027417">
    <property type="entry name" value="P-loop_NTPase"/>
</dbReference>
<dbReference type="InterPro" id="IPR045076">
    <property type="entry name" value="MutS"/>
</dbReference>
<dbReference type="SMART" id="SM00534">
    <property type="entry name" value="MUTSac"/>
    <property type="match status" value="1"/>
</dbReference>
<feature type="transmembrane region" description="Helical" evidence="4">
    <location>
        <begin position="235"/>
        <end position="256"/>
    </location>
</feature>
<gene>
    <name evidence="6" type="ORF">SAMN06265222_102362</name>
</gene>
<keyword evidence="7" id="KW-1185">Reference proteome</keyword>
<dbReference type="RefSeq" id="WP_283431677.1">
    <property type="nucleotide sequence ID" value="NZ_FXUG01000002.1"/>
</dbReference>
<feature type="transmembrane region" description="Helical" evidence="4">
    <location>
        <begin position="41"/>
        <end position="59"/>
    </location>
</feature>
<protein>
    <submittedName>
        <fullName evidence="6">MutS domain V</fullName>
    </submittedName>
</protein>
<dbReference type="SUPFAM" id="SSF52540">
    <property type="entry name" value="P-loop containing nucleoside triphosphate hydrolases"/>
    <property type="match status" value="1"/>
</dbReference>
<dbReference type="PANTHER" id="PTHR11361">
    <property type="entry name" value="DNA MISMATCH REPAIR PROTEIN MUTS FAMILY MEMBER"/>
    <property type="match status" value="1"/>
</dbReference>
<dbReference type="InterPro" id="IPR036187">
    <property type="entry name" value="DNA_mismatch_repair_MutS_sf"/>
</dbReference>
<keyword evidence="2" id="KW-0067">ATP-binding</keyword>
<evidence type="ECO:0000259" key="5">
    <source>
        <dbReference type="SMART" id="SM00534"/>
    </source>
</evidence>
<keyword evidence="4" id="KW-0812">Transmembrane</keyword>
<reference evidence="6 7" key="1">
    <citation type="submission" date="2017-05" db="EMBL/GenBank/DDBJ databases">
        <authorList>
            <person name="Varghese N."/>
            <person name="Submissions S."/>
        </authorList>
    </citation>
    <scope>NUCLEOTIDE SEQUENCE [LARGE SCALE GENOMIC DNA]</scope>
    <source>
        <strain evidence="6 7">DSM 25457</strain>
    </source>
</reference>
<dbReference type="Gene3D" id="3.40.50.300">
    <property type="entry name" value="P-loop containing nucleotide triphosphate hydrolases"/>
    <property type="match status" value="1"/>
</dbReference>
<feature type="transmembrane region" description="Helical" evidence="4">
    <location>
        <begin position="268"/>
        <end position="292"/>
    </location>
</feature>
<evidence type="ECO:0000256" key="3">
    <source>
        <dbReference type="ARBA" id="ARBA00023125"/>
    </source>
</evidence>
<feature type="domain" description="DNA mismatch repair proteins mutS family" evidence="5">
    <location>
        <begin position="481"/>
        <end position="669"/>
    </location>
</feature>
<dbReference type="PANTHER" id="PTHR11361:SF99">
    <property type="entry name" value="DNA MISMATCH REPAIR PROTEIN"/>
    <property type="match status" value="1"/>
</dbReference>
<keyword evidence="4" id="KW-1133">Transmembrane helix</keyword>
<organism evidence="6 7">
    <name type="scientific">Neorhodopirellula lusitana</name>
    <dbReference type="NCBI Taxonomy" id="445327"/>
    <lineage>
        <taxon>Bacteria</taxon>
        <taxon>Pseudomonadati</taxon>
        <taxon>Planctomycetota</taxon>
        <taxon>Planctomycetia</taxon>
        <taxon>Pirellulales</taxon>
        <taxon>Pirellulaceae</taxon>
        <taxon>Neorhodopirellula</taxon>
    </lineage>
</organism>
<name>A0ABY1PYH5_9BACT</name>
<proteinExistence type="predicted"/>
<dbReference type="Proteomes" id="UP001158067">
    <property type="component" value="Unassembled WGS sequence"/>
</dbReference>
<evidence type="ECO:0000313" key="7">
    <source>
        <dbReference type="Proteomes" id="UP001158067"/>
    </source>
</evidence>
<keyword evidence="1" id="KW-0547">Nucleotide-binding</keyword>
<dbReference type="Pfam" id="PF00488">
    <property type="entry name" value="MutS_V"/>
    <property type="match status" value="1"/>
</dbReference>
<dbReference type="InterPro" id="IPR000432">
    <property type="entry name" value="DNA_mismatch_repair_MutS_C"/>
</dbReference>
<dbReference type="CDD" id="cd03283">
    <property type="entry name" value="ABC_MutS-like"/>
    <property type="match status" value="1"/>
</dbReference>
<evidence type="ECO:0000256" key="1">
    <source>
        <dbReference type="ARBA" id="ARBA00022741"/>
    </source>
</evidence>
<evidence type="ECO:0000256" key="4">
    <source>
        <dbReference type="SAM" id="Phobius"/>
    </source>
</evidence>
<keyword evidence="3" id="KW-0238">DNA-binding</keyword>
<evidence type="ECO:0000313" key="6">
    <source>
        <dbReference type="EMBL" id="SMP47917.1"/>
    </source>
</evidence>
<keyword evidence="4" id="KW-0472">Membrane</keyword>
<dbReference type="SUPFAM" id="SSF48334">
    <property type="entry name" value="DNA repair protein MutS, domain III"/>
    <property type="match status" value="1"/>
</dbReference>
<feature type="transmembrane region" description="Helical" evidence="4">
    <location>
        <begin position="65"/>
        <end position="82"/>
    </location>
</feature>
<evidence type="ECO:0000256" key="2">
    <source>
        <dbReference type="ARBA" id="ARBA00022840"/>
    </source>
</evidence>
<dbReference type="EMBL" id="FXUG01000002">
    <property type="protein sequence ID" value="SMP47917.1"/>
    <property type="molecule type" value="Genomic_DNA"/>
</dbReference>
<comment type="caution">
    <text evidence="6">The sequence shown here is derived from an EMBL/GenBank/DDBJ whole genome shotgun (WGS) entry which is preliminary data.</text>
</comment>
<sequence>MSQNSSSSTSSCEAARARYTDHLAGIDAELQTHQATDSRMGTLRVGLFFLFVIGLGFALSTQQPFWAAIAGGGFLAFLVVVVRNETVREKVEVLQNRSRTLRRLSRRLDRDWKSLSSDSIGASTSPQSENSILQLDDRQKALAGDLDLLGDSSLFQFVSMAATTPGRRTLADWLTQPVLAAVAKQRHAAVTALAPARDERIRFYTLARDVGSSTGDPDSFVDWASSESWLPARRWLLTWGRLTAVVAVAAILGLVFATLSQDRDLTRITFFALIAIAVVNLSLAAMMLGPVAQIFSVAIASRSSVDDYAELFDAARLLPENSLASLDAGHELPVGEPKADVGSSIRSCLLGSDSDQKDSASKAMRELAGIAKAATLKHSAATFLLYLPLQAFGLWDVEVLRRLEDWKQRHGDQAQRWFQALGELEALLSLAAVRDEYPDWVSPQWLSSSDADSTLVCEGLGHPLLPDSARVCNDVSIGPTGTLLLVTGSNMSGKSTMLRSLGLNVSLAMAGGPVCCRAMQLPPVEMATSIRVSDDLSQGVSFYMAELNRLAAVVQHARELAAKPDRRLLFLLDEILQGTNSRERQIAVTRVLGMLIDNGAIGAITTHDLELADEPELLKVANTVHFRETITPDASGDERMTFDYKMRTGVSPTTNALRLLEMVGLGEEKS</sequence>
<accession>A0ABY1PYH5</accession>